<proteinExistence type="predicted"/>
<feature type="coiled-coil region" evidence="1">
    <location>
        <begin position="20"/>
        <end position="54"/>
    </location>
</feature>
<dbReference type="STRING" id="3218.A0A2K1IUV0"/>
<reference evidence="2 4" key="1">
    <citation type="journal article" date="2008" name="Science">
        <title>The Physcomitrella genome reveals evolutionary insights into the conquest of land by plants.</title>
        <authorList>
            <person name="Rensing S."/>
            <person name="Lang D."/>
            <person name="Zimmer A."/>
            <person name="Terry A."/>
            <person name="Salamov A."/>
            <person name="Shapiro H."/>
            <person name="Nishiyama T."/>
            <person name="Perroud P.-F."/>
            <person name="Lindquist E."/>
            <person name="Kamisugi Y."/>
            <person name="Tanahashi T."/>
            <person name="Sakakibara K."/>
            <person name="Fujita T."/>
            <person name="Oishi K."/>
            <person name="Shin-I T."/>
            <person name="Kuroki Y."/>
            <person name="Toyoda A."/>
            <person name="Suzuki Y."/>
            <person name="Hashimoto A."/>
            <person name="Yamaguchi K."/>
            <person name="Sugano A."/>
            <person name="Kohara Y."/>
            <person name="Fujiyama A."/>
            <person name="Anterola A."/>
            <person name="Aoki S."/>
            <person name="Ashton N."/>
            <person name="Barbazuk W.B."/>
            <person name="Barker E."/>
            <person name="Bennetzen J."/>
            <person name="Bezanilla M."/>
            <person name="Blankenship R."/>
            <person name="Cho S.H."/>
            <person name="Dutcher S."/>
            <person name="Estelle M."/>
            <person name="Fawcett J.A."/>
            <person name="Gundlach H."/>
            <person name="Hanada K."/>
            <person name="Heyl A."/>
            <person name="Hicks K.A."/>
            <person name="Hugh J."/>
            <person name="Lohr M."/>
            <person name="Mayer K."/>
            <person name="Melkozernov A."/>
            <person name="Murata T."/>
            <person name="Nelson D."/>
            <person name="Pils B."/>
            <person name="Prigge M."/>
            <person name="Reiss B."/>
            <person name="Renner T."/>
            <person name="Rombauts S."/>
            <person name="Rushton P."/>
            <person name="Sanderfoot A."/>
            <person name="Schween G."/>
            <person name="Shiu S.-H."/>
            <person name="Stueber K."/>
            <person name="Theodoulou F.L."/>
            <person name="Tu H."/>
            <person name="Van de Peer Y."/>
            <person name="Verrier P.J."/>
            <person name="Waters E."/>
            <person name="Wood A."/>
            <person name="Yang L."/>
            <person name="Cove D."/>
            <person name="Cuming A."/>
            <person name="Hasebe M."/>
            <person name="Lucas S."/>
            <person name="Mishler D.B."/>
            <person name="Reski R."/>
            <person name="Grigoriev I."/>
            <person name="Quatrano R.S."/>
            <person name="Boore J.L."/>
        </authorList>
    </citation>
    <scope>NUCLEOTIDE SEQUENCE [LARGE SCALE GENOMIC DNA]</scope>
    <source>
        <strain evidence="3 4">cv. Gransden 2004</strain>
    </source>
</reference>
<dbReference type="AlphaFoldDB" id="A0A2K1IUV0"/>
<accession>A0A2K1IUV0</accession>
<dbReference type="InParanoid" id="A0A2K1IUV0"/>
<name>A0A2K1IUV0_PHYPA</name>
<dbReference type="EMBL" id="ABEU02000020">
    <property type="protein sequence ID" value="PNR33050.1"/>
    <property type="molecule type" value="Genomic_DNA"/>
</dbReference>
<keyword evidence="1" id="KW-0175">Coiled coil</keyword>
<evidence type="ECO:0000256" key="1">
    <source>
        <dbReference type="SAM" id="Coils"/>
    </source>
</evidence>
<evidence type="ECO:0000313" key="2">
    <source>
        <dbReference type="EMBL" id="PNR33050.1"/>
    </source>
</evidence>
<organism evidence="2">
    <name type="scientific">Physcomitrium patens</name>
    <name type="common">Spreading-leaved earth moss</name>
    <name type="synonym">Physcomitrella patens</name>
    <dbReference type="NCBI Taxonomy" id="3218"/>
    <lineage>
        <taxon>Eukaryota</taxon>
        <taxon>Viridiplantae</taxon>
        <taxon>Streptophyta</taxon>
        <taxon>Embryophyta</taxon>
        <taxon>Bryophyta</taxon>
        <taxon>Bryophytina</taxon>
        <taxon>Bryopsida</taxon>
        <taxon>Funariidae</taxon>
        <taxon>Funariales</taxon>
        <taxon>Funariaceae</taxon>
        <taxon>Physcomitrium</taxon>
    </lineage>
</organism>
<evidence type="ECO:0000313" key="3">
    <source>
        <dbReference type="EnsemblPlants" id="Pp3c20_10400V3.1"/>
    </source>
</evidence>
<reference evidence="3" key="3">
    <citation type="submission" date="2020-12" db="UniProtKB">
        <authorList>
            <consortium name="EnsemblPlants"/>
        </authorList>
    </citation>
    <scope>IDENTIFICATION</scope>
</reference>
<dbReference type="PANTHER" id="PTHR21683:SF2">
    <property type="entry name" value="COILED-COIL DOMAIN-CONTAINING PROTEIN 42 LIKE-2-LIKE"/>
    <property type="match status" value="1"/>
</dbReference>
<dbReference type="Proteomes" id="UP000006727">
    <property type="component" value="Chromosome 20"/>
</dbReference>
<dbReference type="InterPro" id="IPR051147">
    <property type="entry name" value="CFAP_domain-containing"/>
</dbReference>
<dbReference type="Gramene" id="Pp3c20_10400V3.1">
    <property type="protein sequence ID" value="Pp3c20_10400V3.1"/>
    <property type="gene ID" value="Pp3c20_10400"/>
</dbReference>
<sequence>MIYQKYLESVIEKATQFHEINDLILRHETLSANREDLRQHLITSEEQMQAVRKEYQSYLKFTATEVMMLNNDVGQAKQLVERKKSDTAQLQLQIDSMLQMAAAKTLAWNQICIAAENLFFRADKVSIISRPAKENPLKNLDMVSDFITDLNHVHKLYKGVRAPSPKPGI</sequence>
<gene>
    <name evidence="2" type="ORF">PHYPA_024993</name>
</gene>
<protein>
    <submittedName>
        <fullName evidence="2 3">Uncharacterized protein</fullName>
    </submittedName>
</protein>
<dbReference type="PANTHER" id="PTHR21683">
    <property type="entry name" value="COILED-COIL DOMAIN-CONTAINING PROTEIN 42 LIKE-2-LIKE-RELATED"/>
    <property type="match status" value="1"/>
</dbReference>
<dbReference type="EnsemblPlants" id="Pp3c20_10400V3.1">
    <property type="protein sequence ID" value="Pp3c20_10400V3.1"/>
    <property type="gene ID" value="Pp3c20_10400"/>
</dbReference>
<dbReference type="PaxDb" id="3218-PP1S192_48V6.1"/>
<keyword evidence="4" id="KW-1185">Reference proteome</keyword>
<evidence type="ECO:0000313" key="4">
    <source>
        <dbReference type="Proteomes" id="UP000006727"/>
    </source>
</evidence>
<reference evidence="2 4" key="2">
    <citation type="journal article" date="2018" name="Plant J.">
        <title>The Physcomitrella patens chromosome-scale assembly reveals moss genome structure and evolution.</title>
        <authorList>
            <person name="Lang D."/>
            <person name="Ullrich K.K."/>
            <person name="Murat F."/>
            <person name="Fuchs J."/>
            <person name="Jenkins J."/>
            <person name="Haas F.B."/>
            <person name="Piednoel M."/>
            <person name="Gundlach H."/>
            <person name="Van Bel M."/>
            <person name="Meyberg R."/>
            <person name="Vives C."/>
            <person name="Morata J."/>
            <person name="Symeonidi A."/>
            <person name="Hiss M."/>
            <person name="Muchero W."/>
            <person name="Kamisugi Y."/>
            <person name="Saleh O."/>
            <person name="Blanc G."/>
            <person name="Decker E.L."/>
            <person name="van Gessel N."/>
            <person name="Grimwood J."/>
            <person name="Hayes R.D."/>
            <person name="Graham S.W."/>
            <person name="Gunter L.E."/>
            <person name="McDaniel S.F."/>
            <person name="Hoernstein S.N.W."/>
            <person name="Larsson A."/>
            <person name="Li F.W."/>
            <person name="Perroud P.F."/>
            <person name="Phillips J."/>
            <person name="Ranjan P."/>
            <person name="Rokshar D.S."/>
            <person name="Rothfels C.J."/>
            <person name="Schneider L."/>
            <person name="Shu S."/>
            <person name="Stevenson D.W."/>
            <person name="Thummler F."/>
            <person name="Tillich M."/>
            <person name="Villarreal Aguilar J.C."/>
            <person name="Widiez T."/>
            <person name="Wong G.K."/>
            <person name="Wymore A."/>
            <person name="Zhang Y."/>
            <person name="Zimmer A.D."/>
            <person name="Quatrano R.S."/>
            <person name="Mayer K.F.X."/>
            <person name="Goodstein D."/>
            <person name="Casacuberta J.M."/>
            <person name="Vandepoele K."/>
            <person name="Reski R."/>
            <person name="Cuming A.C."/>
            <person name="Tuskan G.A."/>
            <person name="Maumus F."/>
            <person name="Salse J."/>
            <person name="Schmutz J."/>
            <person name="Rensing S.A."/>
        </authorList>
    </citation>
    <scope>NUCLEOTIDE SEQUENCE [LARGE SCALE GENOMIC DNA]</scope>
    <source>
        <strain evidence="3 4">cv. Gransden 2004</strain>
    </source>
</reference>